<reference evidence="1 2" key="1">
    <citation type="submission" date="2020-08" db="EMBL/GenBank/DDBJ databases">
        <title>A novel species.</title>
        <authorList>
            <person name="Gao J."/>
        </authorList>
    </citation>
    <scope>NUCLEOTIDE SEQUENCE [LARGE SCALE GENOMIC DNA]</scope>
    <source>
        <strain evidence="1 2">CRXT-G-22</strain>
    </source>
</reference>
<dbReference type="AlphaFoldDB" id="A0A7H0IFL9"/>
<dbReference type="EMBL" id="CP060828">
    <property type="protein sequence ID" value="QNP71585.1"/>
    <property type="molecule type" value="Genomic_DNA"/>
</dbReference>
<dbReference type="RefSeq" id="WP_187748554.1">
    <property type="nucleotide sequence ID" value="NZ_CP060828.1"/>
</dbReference>
<dbReference type="KEGG" id="sroi:IAG44_20555"/>
<gene>
    <name evidence="1" type="ORF">IAG44_20555</name>
</gene>
<protein>
    <submittedName>
        <fullName evidence="1">Uncharacterized protein</fullName>
    </submittedName>
</protein>
<name>A0A7H0IFL9_9ACTN</name>
<evidence type="ECO:0000313" key="1">
    <source>
        <dbReference type="EMBL" id="QNP71585.1"/>
    </source>
</evidence>
<proteinExistence type="predicted"/>
<accession>A0A7H0IFL9</accession>
<organism evidence="1 2">
    <name type="scientific">Streptomyces roseirectus</name>
    <dbReference type="NCBI Taxonomy" id="2768066"/>
    <lineage>
        <taxon>Bacteria</taxon>
        <taxon>Bacillati</taxon>
        <taxon>Actinomycetota</taxon>
        <taxon>Actinomycetes</taxon>
        <taxon>Kitasatosporales</taxon>
        <taxon>Streptomycetaceae</taxon>
        <taxon>Streptomyces</taxon>
    </lineage>
</organism>
<evidence type="ECO:0000313" key="2">
    <source>
        <dbReference type="Proteomes" id="UP000516052"/>
    </source>
</evidence>
<dbReference type="Proteomes" id="UP000516052">
    <property type="component" value="Chromosome"/>
</dbReference>
<sequence length="412" mass="45734">MNSSVMRFDVPETAESHVRQLVAATNARAAIHGLKPYLLEMSAPFLADYRDYDGRLIGKRNFVTVTLTGGIPRHAGWTVVARLDHDEEGETILSTFPGLSDELAEEARGMRVIENFCHGCKTERDRTVTYLARHENGEYRQLGTTCVEPYTGLPIKGLQALWRLEKIKDSDWDGLGTEGVPADIRLPVDRVLRVAAAIVEMEGRFYARSEAWKTVTPTADSVSAYFFNRRISEAWRADVNAQPGAEATAAAVREWAVQGYGSTNDYRHKIAQLAKGQTVGQRHLSTLVSAIAGWHRDQEKAAAERAAQCSMPQGKVGERITITATVTTVIELEERHYGYHAQRRRLVKFQDASGNVYVWFSSAADVPDQGGEVEVTGTVKDHSTYGEVAQTVLTRCRVVEHEATEERELVAA</sequence>
<keyword evidence="2" id="KW-1185">Reference proteome</keyword>